<reference evidence="3 4" key="1">
    <citation type="submission" date="2018-05" db="EMBL/GenBank/DDBJ databases">
        <title>Genome sequencing and assembly of the regulated plant pathogen Lachnellula willkommii and related sister species for the development of diagnostic species identification markers.</title>
        <authorList>
            <person name="Giroux E."/>
            <person name="Bilodeau G."/>
        </authorList>
    </citation>
    <scope>NUCLEOTIDE SEQUENCE [LARGE SCALE GENOMIC DNA]</scope>
    <source>
        <strain evidence="3 4">CBS 160.35</strain>
    </source>
</reference>
<evidence type="ECO:0000313" key="4">
    <source>
        <dbReference type="Proteomes" id="UP000443090"/>
    </source>
</evidence>
<protein>
    <recommendedName>
        <fullName evidence="1">RNA-dependent RNA polymerase</fullName>
        <ecNumber evidence="1">2.7.7.48</ecNumber>
    </recommendedName>
</protein>
<dbReference type="Proteomes" id="UP000443090">
    <property type="component" value="Unassembled WGS sequence"/>
</dbReference>
<dbReference type="InterPro" id="IPR007855">
    <property type="entry name" value="RDRP"/>
</dbReference>
<dbReference type="PANTHER" id="PTHR23079:SF55">
    <property type="entry name" value="RNA-DIRECTED RNA POLYMERASE"/>
    <property type="match status" value="1"/>
</dbReference>
<sequence length="1381" mass="157768">MRNMIPRRNNPEWRNAPDVSIRIKGLHDSESTWNLLRNFKRQGRIVCIDIFEGRDGQREGTAKIKFSPPPKLEFWGSQRYPRKYPVQAAKGKGPNNPEDPEDPGYYDVWVSFWEDRSPRTHRVQSPIRPHISYEPKMAFWPSSLHIGIMVDQESMMPLQSIAPSTPAGLTFTVDLVRKKITAEFKVSFEDPRSQGAASFDSESAVGEYNRANNYMFEIPFDQLKTISQMNFNDDCFGLQMSLESPPVYHRKREDEESCHSAETLRWTDWDTWYRQTDIVYDPYRLQHAVIALHKERPVIDIGRWTTYLFVFQTAQNPAAKINEMKQALQDYNIEVVTRGEINRLEAYSAELWSVIDPPKSDHGAADMRNLDANGTTIFLPFEVRYQLEVCISREILNEYNISREFIAKLAEITSTDPTKARNLLEYIVEQDKRIYHPMSIFEDHEALAFSPKTEIPHYCAYARKATITPSTIYFSSPTVETTNRVLRRYARENQEGRFLRVQFTDEFLEGRINSSADKQKNDEIYTRVYRTLYNGIRIGDRHYEFLAFGNSQFRENGAYFYCPTDHLSCDDIRNWMGNFSHIKVIAKYAARLGQCFSTTRAINGLSTPDIITIPDIENEACCFTDGVGKISTFLAQMIATELGVRSNLPPSAFQFRLGGCKGILVVSLDVKGREVHIRKSQQKFTAIYNGLEIIRCSRFSLATLNRQTIAILSSLGVPDQVFLGMMTEQLANYQQAMNDDDLAVSLLLRYIDDNQMTINIATMIRNGFMTERDPFVLSLLHLWRAWSIKLLKEKAKIIVENGAFVLGCVDETGTLRGYSKPTVAHGESIPKWVPREELPQIFIQVPDKADPARYKVIEGLCLVGRNPSLHPGDLRVVEAIDVPALYHLRDVVVFPSIGERDVPSMCSGGDLDGDDYFVIWDEQLLPPEWNNEPMDYEGPTPRESKSPVQVTDLMKFFVRFMKNDALPTIAHAHLAQADFLAEGVKDPKCLELAALHSKAVDYVKTGLAAEMPKRLIPRKWPHFMEKKYKPREAIYKSGKILGKLYDKVESVDFSPQYEEPFDRRILSAYKFDNALLKTARQIKSQYDTAMRRIMAQQEIKTEFEVWTTFVLSRPRVGSDYKVQEEMARITETLKEQFRAVCIEKAGGKDFSILGPFVAGMYKITKEELDIALAECKATKLVGNREVPKRKMEPRYMPLITFPWLFEKELGRIATGIEAVDGLDDLGLQPLVFNGDHSRRRYAGVTDNDDFIRQENGVVVHRGEELDLFRPEVDFEDLSGESDFEEARDLQDGARYRTGESGETVLASAFPESIAGSVSGTGVEDVVPRTQLDGFINPREKSGDIDATNASDDFWPQSPVTEEVIEVKVRESAFEKVTRIIG</sequence>
<keyword evidence="4" id="KW-1185">Reference proteome</keyword>
<dbReference type="OrthoDB" id="6513042at2759"/>
<dbReference type="GO" id="GO:0031380">
    <property type="term" value="C:nuclear RNA-directed RNA polymerase complex"/>
    <property type="evidence" value="ECO:0007669"/>
    <property type="project" value="TreeGrafter"/>
</dbReference>
<dbReference type="InterPro" id="IPR057596">
    <property type="entry name" value="RDRP_core"/>
</dbReference>
<dbReference type="Pfam" id="PF05183">
    <property type="entry name" value="RdRP"/>
    <property type="match status" value="1"/>
</dbReference>
<gene>
    <name evidence="3" type="primary">rdp1</name>
    <name evidence="3" type="ORF">LOCC1_G001163</name>
</gene>
<keyword evidence="1" id="KW-0808">Transferase</keyword>
<organism evidence="3 4">
    <name type="scientific">Lachnellula occidentalis</name>
    <dbReference type="NCBI Taxonomy" id="215460"/>
    <lineage>
        <taxon>Eukaryota</taxon>
        <taxon>Fungi</taxon>
        <taxon>Dikarya</taxon>
        <taxon>Ascomycota</taxon>
        <taxon>Pezizomycotina</taxon>
        <taxon>Leotiomycetes</taxon>
        <taxon>Helotiales</taxon>
        <taxon>Lachnaceae</taxon>
        <taxon>Lachnellula</taxon>
    </lineage>
</organism>
<dbReference type="PANTHER" id="PTHR23079">
    <property type="entry name" value="RNA-DEPENDENT RNA POLYMERASE"/>
    <property type="match status" value="1"/>
</dbReference>
<keyword evidence="1" id="KW-0548">Nucleotidyltransferase</keyword>
<feature type="domain" description="RDRP core" evidence="2">
    <location>
        <begin position="467"/>
        <end position="1048"/>
    </location>
</feature>
<evidence type="ECO:0000313" key="3">
    <source>
        <dbReference type="EMBL" id="TVY48110.1"/>
    </source>
</evidence>
<dbReference type="EMBL" id="QGMI01000059">
    <property type="protein sequence ID" value="TVY48110.1"/>
    <property type="molecule type" value="Genomic_DNA"/>
</dbReference>
<accession>A0A8H8S797</accession>
<comment type="caution">
    <text evidence="3">The sequence shown here is derived from an EMBL/GenBank/DDBJ whole genome shotgun (WGS) entry which is preliminary data.</text>
</comment>
<keyword evidence="1 3" id="KW-0696">RNA-directed RNA polymerase</keyword>
<name>A0A8H8S797_9HELO</name>
<dbReference type="GO" id="GO:0003723">
    <property type="term" value="F:RNA binding"/>
    <property type="evidence" value="ECO:0007669"/>
    <property type="project" value="UniProtKB-KW"/>
</dbReference>
<dbReference type="GO" id="GO:0030422">
    <property type="term" value="P:siRNA processing"/>
    <property type="evidence" value="ECO:0007669"/>
    <property type="project" value="TreeGrafter"/>
</dbReference>
<comment type="similarity">
    <text evidence="1">Belongs to the RdRP family.</text>
</comment>
<comment type="catalytic activity">
    <reaction evidence="1">
        <text>RNA(n) + a ribonucleoside 5'-triphosphate = RNA(n+1) + diphosphate</text>
        <dbReference type="Rhea" id="RHEA:21248"/>
        <dbReference type="Rhea" id="RHEA-COMP:14527"/>
        <dbReference type="Rhea" id="RHEA-COMP:17342"/>
        <dbReference type="ChEBI" id="CHEBI:33019"/>
        <dbReference type="ChEBI" id="CHEBI:61557"/>
        <dbReference type="ChEBI" id="CHEBI:140395"/>
        <dbReference type="EC" id="2.7.7.48"/>
    </reaction>
</comment>
<evidence type="ECO:0000259" key="2">
    <source>
        <dbReference type="Pfam" id="PF05183"/>
    </source>
</evidence>
<keyword evidence="1" id="KW-0694">RNA-binding</keyword>
<dbReference type="GO" id="GO:0003968">
    <property type="term" value="F:RNA-directed RNA polymerase activity"/>
    <property type="evidence" value="ECO:0007669"/>
    <property type="project" value="UniProtKB-KW"/>
</dbReference>
<proteinExistence type="inferred from homology"/>
<dbReference type="EC" id="2.7.7.48" evidence="1"/>
<evidence type="ECO:0000256" key="1">
    <source>
        <dbReference type="RuleBase" id="RU363098"/>
    </source>
</evidence>